<protein>
    <submittedName>
        <fullName evidence="2">Uncharacterized protein</fullName>
    </submittedName>
</protein>
<evidence type="ECO:0000256" key="1">
    <source>
        <dbReference type="SAM" id="Phobius"/>
    </source>
</evidence>
<keyword evidence="1" id="KW-0472">Membrane</keyword>
<keyword evidence="1" id="KW-1133">Transmembrane helix</keyword>
<proteinExistence type="predicted"/>
<organism evidence="2">
    <name type="scientific">Fagus sylvatica</name>
    <name type="common">Beechnut</name>
    <dbReference type="NCBI Taxonomy" id="28930"/>
    <lineage>
        <taxon>Eukaryota</taxon>
        <taxon>Viridiplantae</taxon>
        <taxon>Streptophyta</taxon>
        <taxon>Embryophyta</taxon>
        <taxon>Tracheophyta</taxon>
        <taxon>Spermatophyta</taxon>
        <taxon>Magnoliopsida</taxon>
        <taxon>eudicotyledons</taxon>
        <taxon>Gunneridae</taxon>
        <taxon>Pentapetalae</taxon>
        <taxon>rosids</taxon>
        <taxon>fabids</taxon>
        <taxon>Fagales</taxon>
        <taxon>Fagaceae</taxon>
        <taxon>Fagus</taxon>
    </lineage>
</organism>
<keyword evidence="1" id="KW-0812">Transmembrane</keyword>
<name>A0A2N9ISP3_FAGSY</name>
<reference evidence="2" key="1">
    <citation type="submission" date="2018-02" db="EMBL/GenBank/DDBJ databases">
        <authorList>
            <person name="Cohen D.B."/>
            <person name="Kent A.D."/>
        </authorList>
    </citation>
    <scope>NUCLEOTIDE SEQUENCE</scope>
</reference>
<feature type="transmembrane region" description="Helical" evidence="1">
    <location>
        <begin position="174"/>
        <end position="195"/>
    </location>
</feature>
<evidence type="ECO:0000313" key="2">
    <source>
        <dbReference type="EMBL" id="SPD27548.1"/>
    </source>
</evidence>
<dbReference type="AlphaFoldDB" id="A0A2N9ISP3"/>
<dbReference type="EMBL" id="OIVN01006197">
    <property type="protein sequence ID" value="SPD27548.1"/>
    <property type="molecule type" value="Genomic_DNA"/>
</dbReference>
<sequence>MMDPSCTTSSVNGFYNFLNQGLDDLDRSLLSHDFMSTQFLQTVLSSLRSFHSQLTILVQKLHLPIGEKWLDEYMDESSRLWEACQVLKSGASGMENYYSTGANIASSFDGYHHLNPQLSRQVIRAITGCQREIIALEEDNKSLMETRIQPLSLCFNENMSTVSKFNGFNGFRGVLYAMRNVSSLLLMILLCGLVYCWPSSMFCQGGYEGNAIFGSPFMVSITRLQQRVANEIGQIGGQPGILLYEFREAKTTMEELKLEMERFLEYESEVDIQERVERLRSCFGLLRCGVESIIGQLDDFFDEIVEWRKKLLDMCTHSYFVLKLQSVEALRRLFQRKPREENSEGKRM</sequence>
<gene>
    <name evidence="2" type="ORF">FSB_LOCUS55430</name>
</gene>
<accession>A0A2N9ISP3</accession>
<dbReference type="PANTHER" id="PTHR31509">
    <property type="entry name" value="BPS1-LIKE PROTEIN"/>
    <property type="match status" value="1"/>
</dbReference>